<evidence type="ECO:0000256" key="1">
    <source>
        <dbReference type="ARBA" id="ARBA00000485"/>
    </source>
</evidence>
<evidence type="ECO:0000313" key="16">
    <source>
        <dbReference type="EMBL" id="CAD7620408.1"/>
    </source>
</evidence>
<keyword evidence="17" id="KW-1185">Reference proteome</keyword>
<protein>
    <recommendedName>
        <fullName evidence="10">Ubiquitin-conjugating enzyme E2 G2</fullName>
        <ecNumber evidence="3">2.3.2.23</ecNumber>
    </recommendedName>
    <alternativeName>
        <fullName evidence="13">E2 ubiquitin-conjugating enzyme G2</fullName>
    </alternativeName>
    <alternativeName>
        <fullName evidence="11">Ubiquitin carrier protein G2</fullName>
    </alternativeName>
    <alternativeName>
        <fullName evidence="12">Ubiquitin-protein ligase G2</fullName>
    </alternativeName>
</protein>
<dbReference type="GO" id="GO:0032451">
    <property type="term" value="F:demethylase activity"/>
    <property type="evidence" value="ECO:0007669"/>
    <property type="project" value="TreeGrafter"/>
</dbReference>
<evidence type="ECO:0000256" key="12">
    <source>
        <dbReference type="ARBA" id="ARBA00079258"/>
    </source>
</evidence>
<dbReference type="InterPro" id="IPR000608">
    <property type="entry name" value="UBC"/>
</dbReference>
<evidence type="ECO:0000313" key="17">
    <source>
        <dbReference type="Proteomes" id="UP000759131"/>
    </source>
</evidence>
<dbReference type="GO" id="GO:0036503">
    <property type="term" value="P:ERAD pathway"/>
    <property type="evidence" value="ECO:0007669"/>
    <property type="project" value="UniProtKB-ARBA"/>
</dbReference>
<dbReference type="PANTHER" id="PTHR12463">
    <property type="entry name" value="OXYGENASE-RELATED"/>
    <property type="match status" value="1"/>
</dbReference>
<dbReference type="SMART" id="SM00212">
    <property type="entry name" value="UBCc"/>
    <property type="match status" value="1"/>
</dbReference>
<comment type="function">
    <text evidence="8">Accepts ubiquitin from the E1 complex and catalyzes its covalent attachment to other proteins. In vitro catalyzes 'Lys-48'-linked polyubiquitination. Involved in endoplasmic reticulum-associated degradation (ERAD). Required for sterol-induced ubiquitination of 3-hydroxy-3-methylglutaryl coenzyme A reductase and its subsequent proteasomal degradation.</text>
</comment>
<dbReference type="Gene3D" id="3.10.110.10">
    <property type="entry name" value="Ubiquitin Conjugating Enzyme"/>
    <property type="match status" value="1"/>
</dbReference>
<dbReference type="FunFam" id="3.10.110.10:FF:000008">
    <property type="entry name" value="Ubiquitin-conjugating enzyme E2 G2"/>
    <property type="match status" value="1"/>
</dbReference>
<keyword evidence="6" id="KW-0833">Ubl conjugation pathway</keyword>
<feature type="active site" description="Glycyl thioester intermediate" evidence="14">
    <location>
        <position position="89"/>
    </location>
</feature>
<evidence type="ECO:0000256" key="4">
    <source>
        <dbReference type="ARBA" id="ARBA00022679"/>
    </source>
</evidence>
<dbReference type="GO" id="GO:0016491">
    <property type="term" value="F:oxidoreductase activity"/>
    <property type="evidence" value="ECO:0007669"/>
    <property type="project" value="TreeGrafter"/>
</dbReference>
<comment type="catalytic activity">
    <reaction evidence="1">
        <text>S-ubiquitinyl-[E1 ubiquitin-activating enzyme]-L-cysteine + [E2 ubiquitin-conjugating enzyme]-L-cysteine = [E1 ubiquitin-activating enzyme]-L-cysteine + S-ubiquitinyl-[E2 ubiquitin-conjugating enzyme]-L-cysteine.</text>
        <dbReference type="EC" id="2.3.2.23"/>
    </reaction>
</comment>
<dbReference type="InterPro" id="IPR016135">
    <property type="entry name" value="UBQ-conjugating_enzyme/RWD"/>
</dbReference>
<reference evidence="16" key="1">
    <citation type="submission" date="2020-11" db="EMBL/GenBank/DDBJ databases">
        <authorList>
            <person name="Tran Van P."/>
        </authorList>
    </citation>
    <scope>NUCLEOTIDE SEQUENCE</scope>
</reference>
<evidence type="ECO:0000256" key="5">
    <source>
        <dbReference type="ARBA" id="ARBA00022741"/>
    </source>
</evidence>
<dbReference type="SUPFAM" id="SSF51197">
    <property type="entry name" value="Clavaminate synthase-like"/>
    <property type="match status" value="1"/>
</dbReference>
<keyword evidence="5" id="KW-0547">Nucleotide-binding</keyword>
<accession>A0A7R9KCE7</accession>
<keyword evidence="4" id="KW-0808">Transferase</keyword>
<dbReference type="PROSITE" id="PS00183">
    <property type="entry name" value="UBC_1"/>
    <property type="match status" value="1"/>
</dbReference>
<evidence type="ECO:0000256" key="14">
    <source>
        <dbReference type="PROSITE-ProRule" id="PRU10133"/>
    </source>
</evidence>
<evidence type="ECO:0000256" key="13">
    <source>
        <dbReference type="ARBA" id="ARBA00079959"/>
    </source>
</evidence>
<dbReference type="GO" id="GO:0061631">
    <property type="term" value="F:ubiquitin conjugating enzyme activity"/>
    <property type="evidence" value="ECO:0007669"/>
    <property type="project" value="UniProtKB-EC"/>
</dbReference>
<dbReference type="SUPFAM" id="SSF54495">
    <property type="entry name" value="UBC-like"/>
    <property type="match status" value="1"/>
</dbReference>
<comment type="cofactor">
    <cofactor evidence="2">
        <name>Fe(2+)</name>
        <dbReference type="ChEBI" id="CHEBI:29033"/>
    </cofactor>
</comment>
<dbReference type="PANTHER" id="PTHR12463:SF0">
    <property type="entry name" value="ALPHA-KETOGLUTARATE-DEPENDENT DIOXYGENASE ALKB HOMOLOG 4"/>
    <property type="match status" value="1"/>
</dbReference>
<dbReference type="Gene3D" id="2.60.120.590">
    <property type="entry name" value="Alpha-ketoglutarate-dependent dioxygenase AlkB-like"/>
    <property type="match status" value="1"/>
</dbReference>
<dbReference type="EC" id="2.3.2.23" evidence="3"/>
<proteinExistence type="predicted"/>
<dbReference type="EMBL" id="OC854801">
    <property type="protein sequence ID" value="CAD7620408.1"/>
    <property type="molecule type" value="Genomic_DNA"/>
</dbReference>
<evidence type="ECO:0000256" key="2">
    <source>
        <dbReference type="ARBA" id="ARBA00001954"/>
    </source>
</evidence>
<dbReference type="InterPro" id="IPR037151">
    <property type="entry name" value="AlkB-like_sf"/>
</dbReference>
<dbReference type="AlphaFoldDB" id="A0A7R9KCE7"/>
<dbReference type="OrthoDB" id="19692at2759"/>
<dbReference type="Pfam" id="PF00179">
    <property type="entry name" value="UQ_con"/>
    <property type="match status" value="1"/>
</dbReference>
<dbReference type="PROSITE" id="PS50127">
    <property type="entry name" value="UBC_2"/>
    <property type="match status" value="1"/>
</dbReference>
<dbReference type="GO" id="GO:0070988">
    <property type="term" value="P:demethylation"/>
    <property type="evidence" value="ECO:0007669"/>
    <property type="project" value="InterPro"/>
</dbReference>
<keyword evidence="7" id="KW-0067">ATP-binding</keyword>
<evidence type="ECO:0000256" key="6">
    <source>
        <dbReference type="ARBA" id="ARBA00022786"/>
    </source>
</evidence>
<dbReference type="InterPro" id="IPR032857">
    <property type="entry name" value="ALKBH4"/>
</dbReference>
<dbReference type="Proteomes" id="UP000759131">
    <property type="component" value="Unassembled WGS sequence"/>
</dbReference>
<dbReference type="GO" id="GO:0005524">
    <property type="term" value="F:ATP binding"/>
    <property type="evidence" value="ECO:0007669"/>
    <property type="project" value="UniProtKB-KW"/>
</dbReference>
<evidence type="ECO:0000256" key="9">
    <source>
        <dbReference type="ARBA" id="ARBA00063420"/>
    </source>
</evidence>
<name>A0A7R9KCE7_9ACAR</name>
<organism evidence="16">
    <name type="scientific">Medioppia subpectinata</name>
    <dbReference type="NCBI Taxonomy" id="1979941"/>
    <lineage>
        <taxon>Eukaryota</taxon>
        <taxon>Metazoa</taxon>
        <taxon>Ecdysozoa</taxon>
        <taxon>Arthropoda</taxon>
        <taxon>Chelicerata</taxon>
        <taxon>Arachnida</taxon>
        <taxon>Acari</taxon>
        <taxon>Acariformes</taxon>
        <taxon>Sarcoptiformes</taxon>
        <taxon>Oribatida</taxon>
        <taxon>Brachypylina</taxon>
        <taxon>Oppioidea</taxon>
        <taxon>Oppiidae</taxon>
        <taxon>Medioppia</taxon>
    </lineage>
</organism>
<evidence type="ECO:0000256" key="8">
    <source>
        <dbReference type="ARBA" id="ARBA00055690"/>
    </source>
</evidence>
<dbReference type="FunFam" id="2.60.120.590:FF:000019">
    <property type="entry name" value="DNA N6-methyl adenine demethylase"/>
    <property type="match status" value="1"/>
</dbReference>
<gene>
    <name evidence="16" type="ORF">OSB1V03_LOCUS895</name>
</gene>
<sequence length="412" mass="46373">MAGSALRRLMAEYKQLTLNPPEGIIAGPIDEENFFEWEALITGPEGTCFDGGVFTARLTFPNDYPLSPPKMQFISDMFHPNIYADGRVCISILHAPGDDPMGYESSAERWSPVQSVEKVLLSVVSMLAEPNDESGANVDAAKMVGSAGSDDFGDMKWYSSLPQYIYCADCGDKAFGPQLTDHSLHSTLDQLVERQHFVIIDGLFVKSDVITAERELALVEAIDGIPWVDSQSGRRKQDFGPQINFKKQKVKLNSFNGLPQFDRQLIQEIANQLTDSSVLKDFLAVEVCHLEYNPRNGSSIDLHFDDFWIWGQRLVTVNLLSPTVLTFVLPKQTRDQIEANHRICVQLPQRSLIVVSGDCRYKYQHSIRPQDIQSRRIAITYRELSDQFVPNGPFYENAGKQIMSRALIDLVF</sequence>
<evidence type="ECO:0000259" key="15">
    <source>
        <dbReference type="PROSITE" id="PS50127"/>
    </source>
</evidence>
<feature type="domain" description="UBC core" evidence="15">
    <location>
        <begin position="4"/>
        <end position="171"/>
    </location>
</feature>
<evidence type="ECO:0000256" key="3">
    <source>
        <dbReference type="ARBA" id="ARBA00012486"/>
    </source>
</evidence>
<evidence type="ECO:0000256" key="10">
    <source>
        <dbReference type="ARBA" id="ARBA00073285"/>
    </source>
</evidence>
<dbReference type="CDD" id="cd23796">
    <property type="entry name" value="UBCc_UBE2G2"/>
    <property type="match status" value="1"/>
</dbReference>
<dbReference type="EMBL" id="CAJPIZ010000226">
    <property type="protein sequence ID" value="CAG2100838.1"/>
    <property type="molecule type" value="Genomic_DNA"/>
</dbReference>
<evidence type="ECO:0000256" key="11">
    <source>
        <dbReference type="ARBA" id="ARBA00076340"/>
    </source>
</evidence>
<comment type="subunit">
    <text evidence="9">Interacts with AUP1 (via C-terminus); the interaction recruits UBE2G2 to lipid droplets. Interacts with ubiquitin ligases AMFR/gp78 and RNF139/TRC8; recruitment to lipid droplets by AUP1 facilitates interaction of UBE2G2 with AMFR and RNF139, leading to sterol-induced ubiquitination of 3-hydroxy-3-methylglutaryl coenzyme A reductase and its subsequent proteasomal degradation.</text>
</comment>
<dbReference type="InterPro" id="IPR023313">
    <property type="entry name" value="UBQ-conjugating_AS"/>
</dbReference>
<evidence type="ECO:0000256" key="7">
    <source>
        <dbReference type="ARBA" id="ARBA00022840"/>
    </source>
</evidence>